<sequence length="104" mass="12060">RRRDHTPQGGPRRVAESPQGNCRRKARPLQGDTRLKKVEEEEVDYRPRYDPKGLHVTKTKELKGIYHPVLPISKRNACIDNVLSHLYGMQMLQLRMSGVTEEQL</sequence>
<feature type="non-terminal residue" evidence="2">
    <location>
        <position position="104"/>
    </location>
</feature>
<feature type="non-terminal residue" evidence="2">
    <location>
        <position position="1"/>
    </location>
</feature>
<evidence type="ECO:0000313" key="2">
    <source>
        <dbReference type="EMBL" id="MCD9642537.1"/>
    </source>
</evidence>
<gene>
    <name evidence="2" type="ORF">HAX54_029392</name>
</gene>
<organism evidence="2 3">
    <name type="scientific">Datura stramonium</name>
    <name type="common">Jimsonweed</name>
    <name type="synonym">Common thornapple</name>
    <dbReference type="NCBI Taxonomy" id="4076"/>
    <lineage>
        <taxon>Eukaryota</taxon>
        <taxon>Viridiplantae</taxon>
        <taxon>Streptophyta</taxon>
        <taxon>Embryophyta</taxon>
        <taxon>Tracheophyta</taxon>
        <taxon>Spermatophyta</taxon>
        <taxon>Magnoliopsida</taxon>
        <taxon>eudicotyledons</taxon>
        <taxon>Gunneridae</taxon>
        <taxon>Pentapetalae</taxon>
        <taxon>asterids</taxon>
        <taxon>lamiids</taxon>
        <taxon>Solanales</taxon>
        <taxon>Solanaceae</taxon>
        <taxon>Solanoideae</taxon>
        <taxon>Datureae</taxon>
        <taxon>Datura</taxon>
    </lineage>
</organism>
<evidence type="ECO:0000256" key="1">
    <source>
        <dbReference type="SAM" id="MobiDB-lite"/>
    </source>
</evidence>
<dbReference type="Proteomes" id="UP000823775">
    <property type="component" value="Unassembled WGS sequence"/>
</dbReference>
<accession>A0ABS8V803</accession>
<protein>
    <submittedName>
        <fullName evidence="2">Uncharacterized protein</fullName>
    </submittedName>
</protein>
<reference evidence="2 3" key="1">
    <citation type="journal article" date="2021" name="BMC Genomics">
        <title>Datura genome reveals duplications of psychoactive alkaloid biosynthetic genes and high mutation rate following tissue culture.</title>
        <authorList>
            <person name="Rajewski A."/>
            <person name="Carter-House D."/>
            <person name="Stajich J."/>
            <person name="Litt A."/>
        </authorList>
    </citation>
    <scope>NUCLEOTIDE SEQUENCE [LARGE SCALE GENOMIC DNA]</scope>
    <source>
        <strain evidence="2">AR-01</strain>
    </source>
</reference>
<proteinExistence type="predicted"/>
<feature type="region of interest" description="Disordered" evidence="1">
    <location>
        <begin position="1"/>
        <end position="31"/>
    </location>
</feature>
<comment type="caution">
    <text evidence="2">The sequence shown here is derived from an EMBL/GenBank/DDBJ whole genome shotgun (WGS) entry which is preliminary data.</text>
</comment>
<name>A0ABS8V803_DATST</name>
<evidence type="ECO:0000313" key="3">
    <source>
        <dbReference type="Proteomes" id="UP000823775"/>
    </source>
</evidence>
<dbReference type="EMBL" id="JACEIK010003641">
    <property type="protein sequence ID" value="MCD9642537.1"/>
    <property type="molecule type" value="Genomic_DNA"/>
</dbReference>
<keyword evidence="3" id="KW-1185">Reference proteome</keyword>